<dbReference type="InterPro" id="IPR039247">
    <property type="entry name" value="KhpB"/>
</dbReference>
<organism evidence="9 10">
    <name type="scientific">Furfurilactobacillus curtus</name>
    <dbReference type="NCBI Taxonomy" id="1746200"/>
    <lineage>
        <taxon>Bacteria</taxon>
        <taxon>Bacillati</taxon>
        <taxon>Bacillota</taxon>
        <taxon>Bacilli</taxon>
        <taxon>Lactobacillales</taxon>
        <taxon>Lactobacillaceae</taxon>
        <taxon>Furfurilactobacillus</taxon>
    </lineage>
</organism>
<reference evidence="9 10" key="1">
    <citation type="submission" date="2022-03" db="EMBL/GenBank/DDBJ databases">
        <title>Draft genome sequence of Furfurilactobacillus curtus JCM 31185.</title>
        <authorList>
            <person name="Suzuki S."/>
            <person name="Endo A."/>
            <person name="Kajikawa A."/>
        </authorList>
    </citation>
    <scope>NUCLEOTIDE SEQUENCE [LARGE SCALE GENOMIC DNA]</scope>
    <source>
        <strain evidence="9 10">JCM 31185</strain>
    </source>
</reference>
<dbReference type="Gene3D" id="3.30.1370.50">
    <property type="entry name" value="R3H-like domain"/>
    <property type="match status" value="1"/>
</dbReference>
<evidence type="ECO:0000313" key="10">
    <source>
        <dbReference type="Proteomes" id="UP001628078"/>
    </source>
</evidence>
<dbReference type="InterPro" id="IPR038247">
    <property type="entry name" value="Jag_N_dom_sf"/>
</dbReference>
<dbReference type="InterPro" id="IPR015946">
    <property type="entry name" value="KH_dom-like_a/b"/>
</dbReference>
<dbReference type="SUPFAM" id="SSF82708">
    <property type="entry name" value="R3H domain"/>
    <property type="match status" value="1"/>
</dbReference>
<sequence length="298" mass="32940">MTQYQGATVEAAIQNGLKKIQISRDQVTVTVISEPVHGWFGRLKQPAIVDLTIKPIQVTNLSQSADIQEASDISSQSAGVSAVRPTTKHSVSDALRPPRPAVTKRAEELERDVDAQADVRRREGDHPHPTQTPLSPAALRERQQTNQAKVDQSMEALANYLLTLLDQMGIEAEVDAEADHRSAILTFTTQQEGLLIGRHGRTINALQVLGTTFMLRLGLQHFDLLLDVAGYRDRRANTLRRLADNTAREVIASGEPALLDPMPAFERKVIHTELAHHDYVVTSSQGREPRRAVVISPR</sequence>
<dbReference type="Gene3D" id="3.30.30.80">
    <property type="entry name" value="probable RNA-binding protein from clostridium symbiosum atcc 14940"/>
    <property type="match status" value="1"/>
</dbReference>
<keyword evidence="10" id="KW-1185">Reference proteome</keyword>
<feature type="domain" description="R3H" evidence="8">
    <location>
        <begin position="233"/>
        <end position="298"/>
    </location>
</feature>
<feature type="region of interest" description="Disordered" evidence="7">
    <location>
        <begin position="72"/>
        <end position="150"/>
    </location>
</feature>
<evidence type="ECO:0000256" key="3">
    <source>
        <dbReference type="ARBA" id="ARBA00022960"/>
    </source>
</evidence>
<evidence type="ECO:0000259" key="8">
    <source>
        <dbReference type="PROSITE" id="PS51061"/>
    </source>
</evidence>
<keyword evidence="2 6" id="KW-0694">RNA-binding</keyword>
<evidence type="ECO:0000313" key="9">
    <source>
        <dbReference type="EMBL" id="GKT05362.1"/>
    </source>
</evidence>
<dbReference type="Pfam" id="PF13083">
    <property type="entry name" value="KH_KhpA-B"/>
    <property type="match status" value="1"/>
</dbReference>
<comment type="similarity">
    <text evidence="6">Belongs to the KhpB RNA-binding protein family.</text>
</comment>
<dbReference type="GO" id="GO:0003677">
    <property type="term" value="F:DNA binding"/>
    <property type="evidence" value="ECO:0007669"/>
    <property type="project" value="UniProtKB-KW"/>
</dbReference>
<protein>
    <recommendedName>
        <fullName evidence="6">RNA-binding protein KhpB</fullName>
    </recommendedName>
    <alternativeName>
        <fullName evidence="6">RNA-binding protein EloR</fullName>
    </alternativeName>
</protein>
<dbReference type="InterPro" id="IPR036867">
    <property type="entry name" value="R3H_dom_sf"/>
</dbReference>
<keyword evidence="9" id="KW-0238">DNA-binding</keyword>
<name>A0ABQ5JQV1_9LACO</name>
<dbReference type="InterPro" id="IPR001374">
    <property type="entry name" value="R3H_dom"/>
</dbReference>
<evidence type="ECO:0000256" key="2">
    <source>
        <dbReference type="ARBA" id="ARBA00022884"/>
    </source>
</evidence>
<comment type="caution">
    <text evidence="9">The sequence shown here is derived from an EMBL/GenBank/DDBJ whole genome shotgun (WGS) entry which is preliminary data.</text>
</comment>
<evidence type="ECO:0000256" key="6">
    <source>
        <dbReference type="HAMAP-Rule" id="MF_00867"/>
    </source>
</evidence>
<dbReference type="SMART" id="SM00393">
    <property type="entry name" value="R3H"/>
    <property type="match status" value="1"/>
</dbReference>
<dbReference type="InterPro" id="IPR032782">
    <property type="entry name" value="KhpB_N"/>
</dbReference>
<dbReference type="NCBIfam" id="NF041568">
    <property type="entry name" value="Jag_EloR"/>
    <property type="match status" value="1"/>
</dbReference>
<feature type="compositionally biased region" description="Basic and acidic residues" evidence="7">
    <location>
        <begin position="104"/>
        <end position="128"/>
    </location>
</feature>
<dbReference type="PANTHER" id="PTHR35800:SF1">
    <property type="entry name" value="RNA-BINDING PROTEIN KHPB"/>
    <property type="match status" value="1"/>
</dbReference>
<comment type="subunit">
    <text evidence="6">Forms a complex with KhpA.</text>
</comment>
<accession>A0ABQ5JQV1</accession>
<evidence type="ECO:0000256" key="1">
    <source>
        <dbReference type="ARBA" id="ARBA00022490"/>
    </source>
</evidence>
<comment type="function">
    <text evidence="6">A probable RNA chaperone. Forms a complex with KhpA which binds to cellular RNA and controls its expression. Plays a role in peptidoglycan (PG) homeostasis and cell length regulation.</text>
</comment>
<dbReference type="Pfam" id="PF01424">
    <property type="entry name" value="R3H"/>
    <property type="match status" value="1"/>
</dbReference>
<dbReference type="RefSeq" id="WP_407882623.1">
    <property type="nucleotide sequence ID" value="NZ_BQXO01000002.1"/>
</dbReference>
<keyword evidence="1 6" id="KW-0963">Cytoplasm</keyword>
<evidence type="ECO:0000256" key="4">
    <source>
        <dbReference type="ARBA" id="ARBA00023186"/>
    </source>
</evidence>
<dbReference type="Gene3D" id="3.30.300.20">
    <property type="match status" value="1"/>
</dbReference>
<keyword evidence="5 6" id="KW-0961">Cell wall biogenesis/degradation</keyword>
<dbReference type="CDD" id="cd02414">
    <property type="entry name" value="KH-II_Jag"/>
    <property type="match status" value="1"/>
</dbReference>
<comment type="domain">
    <text evidence="6">Has an N-terminal Jag-N domain and 2 RNA-binding domains (KH and R3H).</text>
</comment>
<keyword evidence="4 6" id="KW-0143">Chaperone</keyword>
<dbReference type="InterPro" id="IPR038008">
    <property type="entry name" value="Jag_KH"/>
</dbReference>
<dbReference type="SMART" id="SM01245">
    <property type="entry name" value="Jag_N"/>
    <property type="match status" value="1"/>
</dbReference>
<dbReference type="Pfam" id="PF14804">
    <property type="entry name" value="Jag_N"/>
    <property type="match status" value="1"/>
</dbReference>
<dbReference type="Proteomes" id="UP001628078">
    <property type="component" value="Unassembled WGS sequence"/>
</dbReference>
<evidence type="ECO:0000256" key="7">
    <source>
        <dbReference type="SAM" id="MobiDB-lite"/>
    </source>
</evidence>
<dbReference type="EMBL" id="BQXO01000002">
    <property type="protein sequence ID" value="GKT05362.1"/>
    <property type="molecule type" value="Genomic_DNA"/>
</dbReference>
<dbReference type="InterPro" id="IPR034079">
    <property type="entry name" value="R3H_KhpB"/>
</dbReference>
<proteinExistence type="inferred from homology"/>
<comment type="caution">
    <text evidence="6">Lacks conserved residue(s) required for the propagation of feature annotation.</text>
</comment>
<dbReference type="CDD" id="cd02644">
    <property type="entry name" value="R3H_jag"/>
    <property type="match status" value="1"/>
</dbReference>
<comment type="subcellular location">
    <subcellularLocation>
        <location evidence="6">Cytoplasm</location>
    </subcellularLocation>
</comment>
<gene>
    <name evidence="6" type="primary">khpB</name>
    <name evidence="6" type="synonym">eloR</name>
    <name evidence="9" type="ORF">JCM31185_06510</name>
</gene>
<dbReference type="PROSITE" id="PS51061">
    <property type="entry name" value="R3H"/>
    <property type="match status" value="1"/>
</dbReference>
<evidence type="ECO:0000256" key="5">
    <source>
        <dbReference type="ARBA" id="ARBA00023316"/>
    </source>
</evidence>
<keyword evidence="3 6" id="KW-0133">Cell shape</keyword>
<dbReference type="PANTHER" id="PTHR35800">
    <property type="entry name" value="PROTEIN JAG"/>
    <property type="match status" value="1"/>
</dbReference>
<dbReference type="HAMAP" id="MF_00867">
    <property type="entry name" value="KhpB"/>
    <property type="match status" value="1"/>
</dbReference>